<dbReference type="GO" id="GO:0140662">
    <property type="term" value="F:ATP-dependent protein folding chaperone"/>
    <property type="evidence" value="ECO:0007669"/>
    <property type="project" value="InterPro"/>
</dbReference>
<dbReference type="Gene3D" id="3.30.420.40">
    <property type="match status" value="2"/>
</dbReference>
<name>A0A9D4JFI4_DREPO</name>
<keyword evidence="5" id="KW-1185">Reference proteome</keyword>
<protein>
    <submittedName>
        <fullName evidence="4">Uncharacterized protein</fullName>
    </submittedName>
</protein>
<dbReference type="EMBL" id="JAIWYP010000006">
    <property type="protein sequence ID" value="KAH3808069.1"/>
    <property type="molecule type" value="Genomic_DNA"/>
</dbReference>
<proteinExistence type="inferred from homology"/>
<accession>A0A9D4JFI4</accession>
<dbReference type="GO" id="GO:0005524">
    <property type="term" value="F:ATP binding"/>
    <property type="evidence" value="ECO:0007669"/>
    <property type="project" value="UniProtKB-KW"/>
</dbReference>
<dbReference type="PRINTS" id="PR00301">
    <property type="entry name" value="HEATSHOCK70"/>
</dbReference>
<dbReference type="CDD" id="cd10229">
    <property type="entry name" value="ASKHA_NBD_HSP70_HSPA12"/>
    <property type="match status" value="1"/>
</dbReference>
<comment type="caution">
    <text evidence="4">The sequence shown here is derived from an EMBL/GenBank/DDBJ whole genome shotgun (WGS) entry which is preliminary data.</text>
</comment>
<keyword evidence="2" id="KW-0547">Nucleotide-binding</keyword>
<evidence type="ECO:0000313" key="4">
    <source>
        <dbReference type="EMBL" id="KAH3808069.1"/>
    </source>
</evidence>
<evidence type="ECO:0000313" key="5">
    <source>
        <dbReference type="Proteomes" id="UP000828390"/>
    </source>
</evidence>
<dbReference type="InterPro" id="IPR043129">
    <property type="entry name" value="ATPase_NBD"/>
</dbReference>
<evidence type="ECO:0000256" key="1">
    <source>
        <dbReference type="ARBA" id="ARBA00007381"/>
    </source>
</evidence>
<evidence type="ECO:0000256" key="2">
    <source>
        <dbReference type="ARBA" id="ARBA00022741"/>
    </source>
</evidence>
<evidence type="ECO:0000256" key="3">
    <source>
        <dbReference type="ARBA" id="ARBA00022840"/>
    </source>
</evidence>
<organism evidence="4 5">
    <name type="scientific">Dreissena polymorpha</name>
    <name type="common">Zebra mussel</name>
    <name type="synonym">Mytilus polymorpha</name>
    <dbReference type="NCBI Taxonomy" id="45954"/>
    <lineage>
        <taxon>Eukaryota</taxon>
        <taxon>Metazoa</taxon>
        <taxon>Spiralia</taxon>
        <taxon>Lophotrochozoa</taxon>
        <taxon>Mollusca</taxon>
        <taxon>Bivalvia</taxon>
        <taxon>Autobranchia</taxon>
        <taxon>Heteroconchia</taxon>
        <taxon>Euheterodonta</taxon>
        <taxon>Imparidentia</taxon>
        <taxon>Neoheterodontei</taxon>
        <taxon>Myida</taxon>
        <taxon>Dreissenoidea</taxon>
        <taxon>Dreissenidae</taxon>
        <taxon>Dreissena</taxon>
    </lineage>
</organism>
<dbReference type="AlphaFoldDB" id="A0A9D4JFI4"/>
<keyword evidence="3" id="KW-0067">ATP-binding</keyword>
<dbReference type="Pfam" id="PF00012">
    <property type="entry name" value="HSP70"/>
    <property type="match status" value="1"/>
</dbReference>
<dbReference type="SUPFAM" id="SSF53067">
    <property type="entry name" value="Actin-like ATPase domain"/>
    <property type="match status" value="2"/>
</dbReference>
<dbReference type="InterPro" id="IPR013126">
    <property type="entry name" value="Hsp_70_fam"/>
</dbReference>
<dbReference type="PANTHER" id="PTHR14187:SF5">
    <property type="entry name" value="HEAT SHOCK 70 KDA PROTEIN 12A"/>
    <property type="match status" value="1"/>
</dbReference>
<dbReference type="Proteomes" id="UP000828390">
    <property type="component" value="Unassembled WGS sequence"/>
</dbReference>
<comment type="similarity">
    <text evidence="1">Belongs to the heat shock protein 70 family.</text>
</comment>
<dbReference type="PANTHER" id="PTHR14187">
    <property type="entry name" value="ALPHA KINASE/ELONGATION FACTOR 2 KINASE"/>
    <property type="match status" value="1"/>
</dbReference>
<sequence length="593" mass="66958">MRSQKIANHFLVNKQVFRLFKQWVFAIISDKVMATGSQSLIVAAFDFGTTYSGYAFSFKDSPNDVKTNKNWTAGSGKLISLKTPTSVLLNEDGEFHSFGFDAEDKYSSLAEDEKHHGWRLFRRFKMVLHNQRISRSATVEDLERKTFPAKPIFTMSLKYLLKHLLDALSMSKIGTRETDIRYIITVPAIWGIAAKQFMREAAIEAGIDGDRLKLALEPEAAAVCCEALGHTLTGKKFMVVDIGGGTADISVHEKQSDGSLKNIYAPSGGPWGGIYVDANFIGFMTEVFGGLAINTLQSKDMYDYFDMIRDFEVKKRKFEFDSKTDITFRIPVVLKEISEEQCHQSLSDRLASLKYGKRVFTRGRDKLAVDSSIMQSWFTDPVSKTVNHISNVLKEERTKDVGLIILVGGFAESPYVQQRIKEELPGKQLIIPGEAGLAVLKGAVMFGHKPDIISSRVMDYTYGIGVRTKYDEKKHPADRKVYIDGKWKVTDCFKIFVRANEEVQVDSKVTQFTTPNCEYNYIKIFRTKDRDPTFITDPGCEPLGVIEIHSEIDIPLEEQKTKTTFMFGDTELHVLCEMVKTGKVETLILDLSK</sequence>
<reference evidence="4" key="1">
    <citation type="journal article" date="2019" name="bioRxiv">
        <title>The Genome of the Zebra Mussel, Dreissena polymorpha: A Resource for Invasive Species Research.</title>
        <authorList>
            <person name="McCartney M.A."/>
            <person name="Auch B."/>
            <person name="Kono T."/>
            <person name="Mallez S."/>
            <person name="Zhang Y."/>
            <person name="Obille A."/>
            <person name="Becker A."/>
            <person name="Abrahante J.E."/>
            <person name="Garbe J."/>
            <person name="Badalamenti J.P."/>
            <person name="Herman A."/>
            <person name="Mangelson H."/>
            <person name="Liachko I."/>
            <person name="Sullivan S."/>
            <person name="Sone E.D."/>
            <person name="Koren S."/>
            <person name="Silverstein K.A.T."/>
            <person name="Beckman K.B."/>
            <person name="Gohl D.M."/>
        </authorList>
    </citation>
    <scope>NUCLEOTIDE SEQUENCE</scope>
    <source>
        <strain evidence="4">Duluth1</strain>
        <tissue evidence="4">Whole animal</tissue>
    </source>
</reference>
<gene>
    <name evidence="4" type="ORF">DPMN_136418</name>
</gene>
<reference evidence="4" key="2">
    <citation type="submission" date="2020-11" db="EMBL/GenBank/DDBJ databases">
        <authorList>
            <person name="McCartney M.A."/>
            <person name="Auch B."/>
            <person name="Kono T."/>
            <person name="Mallez S."/>
            <person name="Becker A."/>
            <person name="Gohl D.M."/>
            <person name="Silverstein K.A.T."/>
            <person name="Koren S."/>
            <person name="Bechman K.B."/>
            <person name="Herman A."/>
            <person name="Abrahante J.E."/>
            <person name="Garbe J."/>
        </authorList>
    </citation>
    <scope>NUCLEOTIDE SEQUENCE</scope>
    <source>
        <strain evidence="4">Duluth1</strain>
        <tissue evidence="4">Whole animal</tissue>
    </source>
</reference>